<feature type="non-terminal residue" evidence="1">
    <location>
        <position position="1"/>
    </location>
</feature>
<dbReference type="CDD" id="cd02278">
    <property type="entry name" value="GAPDH_II_N"/>
    <property type="match status" value="1"/>
</dbReference>
<accession>A0A381WN51</accession>
<proteinExistence type="predicted"/>
<organism evidence="1">
    <name type="scientific">marine metagenome</name>
    <dbReference type="NCBI Taxonomy" id="408172"/>
    <lineage>
        <taxon>unclassified sequences</taxon>
        <taxon>metagenomes</taxon>
        <taxon>ecological metagenomes</taxon>
    </lineage>
</organism>
<dbReference type="Gene3D" id="3.40.50.720">
    <property type="entry name" value="NAD(P)-binding Rossmann-like Domain"/>
    <property type="match status" value="1"/>
</dbReference>
<reference evidence="1" key="1">
    <citation type="submission" date="2018-05" db="EMBL/GenBank/DDBJ databases">
        <authorList>
            <person name="Lanie J.A."/>
            <person name="Ng W.-L."/>
            <person name="Kazmierczak K.M."/>
            <person name="Andrzejewski T.M."/>
            <person name="Davidsen T.M."/>
            <person name="Wayne K.J."/>
            <person name="Tettelin H."/>
            <person name="Glass J.I."/>
            <person name="Rusch D."/>
            <person name="Podicherti R."/>
            <person name="Tsui H.-C.T."/>
            <person name="Winkler M.E."/>
        </authorList>
    </citation>
    <scope>NUCLEOTIDE SEQUENCE</scope>
</reference>
<protein>
    <recommendedName>
        <fullName evidence="2">Glyceraldehyde 3-phosphate dehydrogenase NAD(P) binding domain-containing protein</fullName>
    </recommendedName>
</protein>
<dbReference type="EMBL" id="UINC01012327">
    <property type="protein sequence ID" value="SVA53895.1"/>
    <property type="molecule type" value="Genomic_DNA"/>
</dbReference>
<dbReference type="InterPro" id="IPR036291">
    <property type="entry name" value="NAD(P)-bd_dom_sf"/>
</dbReference>
<evidence type="ECO:0000313" key="1">
    <source>
        <dbReference type="EMBL" id="SVA53895.1"/>
    </source>
</evidence>
<dbReference type="SUPFAM" id="SSF51735">
    <property type="entry name" value="NAD(P)-binding Rossmann-fold domains"/>
    <property type="match status" value="1"/>
</dbReference>
<evidence type="ECO:0008006" key="2">
    <source>
        <dbReference type="Google" id="ProtNLM"/>
    </source>
</evidence>
<sequence>MERKIVHVIGTGTIGEPLIGLLSDYRDQLGIDEVTFHKNSALRRDRSKVTDLLRRGARLSVDEGKEQEFRKLGIDPDLETEESIKRSTVVIDCTPKGVGHSNKVKYYEKFSDTVKGFLAQGSEDGFGKKYARGINDHALDSSDKFIQIVSCNTHNVSCVTNTLAVNADPDNLVEGKYVCIRRANDLSQTGSFIPAPQVGSHGDEKYGSHHAADAAGLFATMGMDLNLFSSAMKVNSQYMHVLWFTLKV</sequence>
<gene>
    <name evidence="1" type="ORF">METZ01_LOCUS106749</name>
</gene>
<dbReference type="AlphaFoldDB" id="A0A381WN51"/>
<feature type="non-terminal residue" evidence="1">
    <location>
        <position position="248"/>
    </location>
</feature>
<name>A0A381WN51_9ZZZZ</name>